<keyword evidence="2" id="KW-1185">Reference proteome</keyword>
<evidence type="ECO:0000313" key="2">
    <source>
        <dbReference type="Proteomes" id="UP000595814"/>
    </source>
</evidence>
<protein>
    <submittedName>
        <fullName evidence="1">DUF1292 domain-containing protein</fullName>
    </submittedName>
</protein>
<proteinExistence type="predicted"/>
<dbReference type="Proteomes" id="UP000595814">
    <property type="component" value="Chromosome"/>
</dbReference>
<dbReference type="EMBL" id="CP066744">
    <property type="protein sequence ID" value="QQK07484.1"/>
    <property type="molecule type" value="Genomic_DNA"/>
</dbReference>
<name>A0AC61MRG5_9FIRM</name>
<accession>A0AC61MRG5</accession>
<organism evidence="1 2">
    <name type="scientific">Miniphocaeibacter halophilus</name>
    <dbReference type="NCBI Taxonomy" id="2931922"/>
    <lineage>
        <taxon>Bacteria</taxon>
        <taxon>Bacillati</taxon>
        <taxon>Bacillota</taxon>
        <taxon>Tissierellia</taxon>
        <taxon>Tissierellales</taxon>
        <taxon>Peptoniphilaceae</taxon>
        <taxon>Miniphocaeibacter</taxon>
    </lineage>
</organism>
<sequence length="107" mass="12434">MSENNNHDCGCGCDNHDHEFEEMETITLTLEDDSELECGVLGIFDVPTENKEYIALVNLEDEQVLLYRYIEDENDKEVFELGSIETDEEFENVSNVFQEIFVDEDIE</sequence>
<reference evidence="1 2" key="1">
    <citation type="journal article" date="2022" name="Int. J. Syst. Evol. Microbiol.">
        <title>Miniphocaeibacter halophilus sp. nov., an ammonium-tolerant acetate-producing bacterium isolated from a biogas system.</title>
        <authorList>
            <person name="Schnurer A."/>
            <person name="Singh A."/>
            <person name="Bi S."/>
            <person name="Qiao W."/>
            <person name="Westerholm M."/>
        </authorList>
    </citation>
    <scope>NUCLEOTIDE SEQUENCE [LARGE SCALE GENOMIC DNA]</scope>
    <source>
        <strain evidence="1 2">AMB_01</strain>
    </source>
</reference>
<gene>
    <name evidence="1" type="ORF">JFY71_09295</name>
</gene>
<evidence type="ECO:0000313" key="1">
    <source>
        <dbReference type="EMBL" id="QQK07484.1"/>
    </source>
</evidence>